<accession>A0A8X6HBT2</accession>
<reference evidence="1" key="1">
    <citation type="submission" date="2020-07" db="EMBL/GenBank/DDBJ databases">
        <title>Multicomponent nature underlies the extraordinary mechanical properties of spider dragline silk.</title>
        <authorList>
            <person name="Kono N."/>
            <person name="Nakamura H."/>
            <person name="Mori M."/>
            <person name="Yoshida Y."/>
            <person name="Ohtoshi R."/>
            <person name="Malay A.D."/>
            <person name="Moran D.A.P."/>
            <person name="Tomita M."/>
            <person name="Numata K."/>
            <person name="Arakawa K."/>
        </authorList>
    </citation>
    <scope>NUCLEOTIDE SEQUENCE</scope>
</reference>
<dbReference type="EMBL" id="BMAO01027709">
    <property type="protein sequence ID" value="GFR19085.1"/>
    <property type="molecule type" value="Genomic_DNA"/>
</dbReference>
<sequence>MRETSQQKLHDAARLFKETCSPLLCNTCRTAHQKYHMPCDVHRNWCVMTTRVFDGENLTNAFKKQLEPILESIGTFLAICPVQIYSRKTFGEDSLYDLKGSTHLLRYIFASLFAGVWVLCKSQERDQLCVALAFLCGYTNDETGLFTYICGTFPIVEHIDTTLLQKCTRALAYLKSTVEAYNNFYLKRLIQAPRIRLWTKTKEGTGTTHVDVKVGCHIFIVQNGVSLASNGTPLMFEKYNAEQDCIECMDPVKKVLIQVQRNFRGEFPIVVGFAGTIHKFQGDTMDDDAIAMNINGSRDLNLVNTALSRVKCMGQIVAIQL</sequence>
<evidence type="ECO:0000313" key="2">
    <source>
        <dbReference type="Proteomes" id="UP000887116"/>
    </source>
</evidence>
<comment type="caution">
    <text evidence="1">The sequence shown here is derived from an EMBL/GenBank/DDBJ whole genome shotgun (WGS) entry which is preliminary data.</text>
</comment>
<keyword evidence="2" id="KW-1185">Reference proteome</keyword>
<organism evidence="1 2">
    <name type="scientific">Trichonephila clavata</name>
    <name type="common">Joro spider</name>
    <name type="synonym">Nephila clavata</name>
    <dbReference type="NCBI Taxonomy" id="2740835"/>
    <lineage>
        <taxon>Eukaryota</taxon>
        <taxon>Metazoa</taxon>
        <taxon>Ecdysozoa</taxon>
        <taxon>Arthropoda</taxon>
        <taxon>Chelicerata</taxon>
        <taxon>Arachnida</taxon>
        <taxon>Araneae</taxon>
        <taxon>Araneomorphae</taxon>
        <taxon>Entelegynae</taxon>
        <taxon>Araneoidea</taxon>
        <taxon>Nephilidae</taxon>
        <taxon>Trichonephila</taxon>
    </lineage>
</organism>
<proteinExistence type="predicted"/>
<dbReference type="OrthoDB" id="6407976at2759"/>
<gene>
    <name evidence="1" type="primary">AVEN_261804_1</name>
    <name evidence="1" type="ORF">TNCT_639761</name>
</gene>
<name>A0A8X6HBT2_TRICU</name>
<dbReference type="AlphaFoldDB" id="A0A8X6HBT2"/>
<dbReference type="Proteomes" id="UP000887116">
    <property type="component" value="Unassembled WGS sequence"/>
</dbReference>
<protein>
    <submittedName>
        <fullName evidence="1">Uncharacterized protein</fullName>
    </submittedName>
</protein>
<evidence type="ECO:0000313" key="1">
    <source>
        <dbReference type="EMBL" id="GFR19085.1"/>
    </source>
</evidence>